<proteinExistence type="predicted"/>
<reference evidence="1" key="1">
    <citation type="journal article" date="2015" name="Nature">
        <title>Complex archaea that bridge the gap between prokaryotes and eukaryotes.</title>
        <authorList>
            <person name="Spang A."/>
            <person name="Saw J.H."/>
            <person name="Jorgensen S.L."/>
            <person name="Zaremba-Niedzwiedzka K."/>
            <person name="Martijn J."/>
            <person name="Lind A.E."/>
            <person name="van Eijk R."/>
            <person name="Schleper C."/>
            <person name="Guy L."/>
            <person name="Ettema T.J."/>
        </authorList>
    </citation>
    <scope>NUCLEOTIDE SEQUENCE</scope>
</reference>
<protein>
    <submittedName>
        <fullName evidence="1">Uncharacterized protein</fullName>
    </submittedName>
</protein>
<gene>
    <name evidence="1" type="ORF">LCGC14_2752300</name>
</gene>
<comment type="caution">
    <text evidence="1">The sequence shown here is derived from an EMBL/GenBank/DDBJ whole genome shotgun (WGS) entry which is preliminary data.</text>
</comment>
<accession>A0A0F9BA10</accession>
<sequence>WSPDIVTGEFTTGGNLVIKPSGNHATGFSEVQFSHFDPRVTFSAPTVALATYDPYADVQAATTRAIDWTVGGSQYNRADLAIASAFLVSEPTHENLDDFTAWGLEYRPIDFQIVYD</sequence>
<evidence type="ECO:0000313" key="1">
    <source>
        <dbReference type="EMBL" id="KKK87534.1"/>
    </source>
</evidence>
<name>A0A0F9BA10_9ZZZZ</name>
<feature type="non-terminal residue" evidence="1">
    <location>
        <position position="1"/>
    </location>
</feature>
<organism evidence="1">
    <name type="scientific">marine sediment metagenome</name>
    <dbReference type="NCBI Taxonomy" id="412755"/>
    <lineage>
        <taxon>unclassified sequences</taxon>
        <taxon>metagenomes</taxon>
        <taxon>ecological metagenomes</taxon>
    </lineage>
</organism>
<dbReference type="EMBL" id="LAZR01050356">
    <property type="protein sequence ID" value="KKK87534.1"/>
    <property type="molecule type" value="Genomic_DNA"/>
</dbReference>
<dbReference type="AlphaFoldDB" id="A0A0F9BA10"/>